<dbReference type="Proteomes" id="UP000249739">
    <property type="component" value="Unassembled WGS sequence"/>
</dbReference>
<dbReference type="EMBL" id="QFOT01000042">
    <property type="protein sequence ID" value="PZP55989.1"/>
    <property type="molecule type" value="Genomic_DNA"/>
</dbReference>
<evidence type="ECO:0000313" key="2">
    <source>
        <dbReference type="Proteomes" id="UP000249739"/>
    </source>
</evidence>
<reference evidence="1 2" key="1">
    <citation type="submission" date="2017-08" db="EMBL/GenBank/DDBJ databases">
        <title>Infants hospitalized years apart are colonized by the same room-sourced microbial strains.</title>
        <authorList>
            <person name="Brooks B."/>
            <person name="Olm M.R."/>
            <person name="Firek B.A."/>
            <person name="Baker R."/>
            <person name="Thomas B.C."/>
            <person name="Morowitz M.J."/>
            <person name="Banfield J.F."/>
        </authorList>
    </citation>
    <scope>NUCLEOTIDE SEQUENCE [LARGE SCALE GENOMIC DNA]</scope>
    <source>
        <strain evidence="1">S2_006_000_R2_64</strain>
    </source>
</reference>
<dbReference type="AlphaFoldDB" id="A0A2W5HQH8"/>
<name>A0A2W5HQH8_9BACT</name>
<organism evidence="1 2">
    <name type="scientific">Micavibrio aeruginosavorus</name>
    <dbReference type="NCBI Taxonomy" id="349221"/>
    <lineage>
        <taxon>Bacteria</taxon>
        <taxon>Pseudomonadati</taxon>
        <taxon>Bdellovibrionota</taxon>
        <taxon>Bdellovibrionia</taxon>
        <taxon>Bdellovibrionales</taxon>
        <taxon>Pseudobdellovibrionaceae</taxon>
        <taxon>Micavibrio</taxon>
    </lineage>
</organism>
<gene>
    <name evidence="1" type="ORF">DI586_05080</name>
</gene>
<dbReference type="InterPro" id="IPR046507">
    <property type="entry name" value="DUF6685"/>
</dbReference>
<comment type="caution">
    <text evidence="1">The sequence shown here is derived from an EMBL/GenBank/DDBJ whole genome shotgun (WGS) entry which is preliminary data.</text>
</comment>
<protein>
    <submittedName>
        <fullName evidence="1">Uncharacterized protein</fullName>
    </submittedName>
</protein>
<accession>A0A2W5HQH8</accession>
<dbReference type="Pfam" id="PF20390">
    <property type="entry name" value="DUF6685"/>
    <property type="match status" value="1"/>
</dbReference>
<proteinExistence type="predicted"/>
<evidence type="ECO:0000313" key="1">
    <source>
        <dbReference type="EMBL" id="PZP55989.1"/>
    </source>
</evidence>
<sequence>MLSPGGIACLRADDPVMGFYNGRCPIRKHFKNVIERSESHPEEIVLIDVIGCVSSKSPSTSFAEMAQIPWLRQKTDEMRFKNDLEPLFDAVFNGSYDCVAKADENPRIFRQEWDRKMWFANSGGSHRTTTLWELDRINHYPRKIMCDIIEFSVSPDAHKIAEENSIFIFHSPDRTMLRDQTDLFESLGVKLDCDENAAFADDKRPNCCLIISRSDSLYQKIRDALSKAYDFSDWILNPCEEYKPAFVLPQRNLALA</sequence>